<dbReference type="GO" id="GO:0006352">
    <property type="term" value="P:DNA-templated transcription initiation"/>
    <property type="evidence" value="ECO:0007669"/>
    <property type="project" value="InterPro"/>
</dbReference>
<dbReference type="Gene3D" id="1.20.140.160">
    <property type="match status" value="1"/>
</dbReference>
<evidence type="ECO:0000256" key="3">
    <source>
        <dbReference type="ARBA" id="ARBA00023125"/>
    </source>
</evidence>
<dbReference type="SUPFAM" id="SSF88946">
    <property type="entry name" value="Sigma2 domain of RNA polymerase sigma factors"/>
    <property type="match status" value="1"/>
</dbReference>
<feature type="domain" description="RNA polymerase sigma-70" evidence="5">
    <location>
        <begin position="218"/>
        <end position="244"/>
    </location>
</feature>
<evidence type="ECO:0000256" key="1">
    <source>
        <dbReference type="ARBA" id="ARBA00023015"/>
    </source>
</evidence>
<dbReference type="InterPro" id="IPR007624">
    <property type="entry name" value="RNA_pol_sigma70_r3"/>
</dbReference>
<protein>
    <submittedName>
        <fullName evidence="6">RNA polymerase sigma 28 subunit</fullName>
    </submittedName>
</protein>
<keyword evidence="4" id="KW-0804">Transcription</keyword>
<evidence type="ECO:0000256" key="2">
    <source>
        <dbReference type="ARBA" id="ARBA00023082"/>
    </source>
</evidence>
<dbReference type="GO" id="GO:0016987">
    <property type="term" value="F:sigma factor activity"/>
    <property type="evidence" value="ECO:0007669"/>
    <property type="project" value="UniProtKB-KW"/>
</dbReference>
<dbReference type="InterPro" id="IPR014284">
    <property type="entry name" value="RNA_pol_sigma-70_dom"/>
</dbReference>
<dbReference type="NCBIfam" id="TIGR02479">
    <property type="entry name" value="FliA_WhiG"/>
    <property type="match status" value="1"/>
</dbReference>
<dbReference type="InterPro" id="IPR007630">
    <property type="entry name" value="RNA_pol_sigma70_r4"/>
</dbReference>
<dbReference type="EMBL" id="JQ844217">
    <property type="protein sequence ID" value="AGS52950.1"/>
    <property type="molecule type" value="Genomic_DNA"/>
</dbReference>
<dbReference type="SUPFAM" id="SSF88659">
    <property type="entry name" value="Sigma3 and sigma4 domains of RNA polymerase sigma factors"/>
    <property type="match status" value="2"/>
</dbReference>
<dbReference type="NCBIfam" id="NF005413">
    <property type="entry name" value="PRK06986.1"/>
    <property type="match status" value="1"/>
</dbReference>
<keyword evidence="3" id="KW-0238">DNA-binding</keyword>
<accession>A0A806KJ74</accession>
<evidence type="ECO:0000256" key="4">
    <source>
        <dbReference type="ARBA" id="ARBA00023163"/>
    </source>
</evidence>
<dbReference type="PANTHER" id="PTHR30385">
    <property type="entry name" value="SIGMA FACTOR F FLAGELLAR"/>
    <property type="match status" value="1"/>
</dbReference>
<dbReference type="NCBIfam" id="TIGR02937">
    <property type="entry name" value="sigma70-ECF"/>
    <property type="match status" value="1"/>
</dbReference>
<name>A0A806KJ74_9BACT</name>
<keyword evidence="2" id="KW-0731">Sigma factor</keyword>
<dbReference type="PANTHER" id="PTHR30385:SF7">
    <property type="entry name" value="RNA POLYMERASE SIGMA FACTOR FLIA"/>
    <property type="match status" value="1"/>
</dbReference>
<dbReference type="InterPro" id="IPR012845">
    <property type="entry name" value="RNA_pol_sigma_FliA_WhiG"/>
</dbReference>
<reference evidence="6" key="1">
    <citation type="submission" date="2012-03" db="EMBL/GenBank/DDBJ databases">
        <title>Functional metagenomics reveals considerable lignocellulase gene clusters in the gut microbiome of a wood-feeding higher termite.</title>
        <authorList>
            <person name="Liu N."/>
        </authorList>
    </citation>
    <scope>NUCLEOTIDE SEQUENCE</scope>
</reference>
<sequence length="252" mass="28650">MDLEPLWKEYKENGSVAARNKLLAEYTPLVRYTAQRMAINLPKSVQLGDLIGVGVMGLIKAVESFDATREVKFETYATHKIRGAILDDLREQDWVPRSIRQKSKMLKNAYVELEKKMGRTPYDNEVAEYLNLEPSEFEELLGDIAPTTIVSLNEVIFTGEGAEAREVSLIDTIEDKDAENPLDRLSLEETKKILAEALLALPENERQIIALYHYEELTLKEIGIAMNLTESRISQIHSKAMLKLKAKLQLKM</sequence>
<dbReference type="Gene3D" id="1.10.1740.10">
    <property type="match status" value="1"/>
</dbReference>
<dbReference type="PIRSF" id="PIRSF000770">
    <property type="entry name" value="RNA_pol_sigma-SigE/K"/>
    <property type="match status" value="1"/>
</dbReference>
<dbReference type="AlphaFoldDB" id="A0A806KJ74"/>
<dbReference type="Pfam" id="PF04542">
    <property type="entry name" value="Sigma70_r2"/>
    <property type="match status" value="1"/>
</dbReference>
<evidence type="ECO:0000259" key="5">
    <source>
        <dbReference type="PROSITE" id="PS00716"/>
    </source>
</evidence>
<organism evidence="6">
    <name type="scientific">uncultured bacterium contig00028</name>
    <dbReference type="NCBI Taxonomy" id="1181517"/>
    <lineage>
        <taxon>Bacteria</taxon>
        <taxon>environmental samples</taxon>
    </lineage>
</organism>
<dbReference type="InterPro" id="IPR013324">
    <property type="entry name" value="RNA_pol_sigma_r3/r4-like"/>
</dbReference>
<dbReference type="GO" id="GO:0003677">
    <property type="term" value="F:DNA binding"/>
    <property type="evidence" value="ECO:0007669"/>
    <property type="project" value="UniProtKB-KW"/>
</dbReference>
<dbReference type="InterPro" id="IPR013325">
    <property type="entry name" value="RNA_pol_sigma_r2"/>
</dbReference>
<dbReference type="InterPro" id="IPR000943">
    <property type="entry name" value="RNA_pol_sigma70"/>
</dbReference>
<dbReference type="InterPro" id="IPR007627">
    <property type="entry name" value="RNA_pol_sigma70_r2"/>
</dbReference>
<dbReference type="PROSITE" id="PS00716">
    <property type="entry name" value="SIGMA70_2"/>
    <property type="match status" value="1"/>
</dbReference>
<dbReference type="Pfam" id="PF04545">
    <property type="entry name" value="Sigma70_r4"/>
    <property type="match status" value="1"/>
</dbReference>
<dbReference type="Pfam" id="PF04539">
    <property type="entry name" value="Sigma70_r3"/>
    <property type="match status" value="1"/>
</dbReference>
<proteinExistence type="predicted"/>
<dbReference type="PRINTS" id="PR00046">
    <property type="entry name" value="SIGMA70FCT"/>
</dbReference>
<keyword evidence="1" id="KW-0805">Transcription regulation</keyword>
<dbReference type="CDD" id="cd06171">
    <property type="entry name" value="Sigma70_r4"/>
    <property type="match status" value="1"/>
</dbReference>
<evidence type="ECO:0000313" key="6">
    <source>
        <dbReference type="EMBL" id="AGS52950.1"/>
    </source>
</evidence>
<dbReference type="GO" id="GO:0003899">
    <property type="term" value="F:DNA-directed RNA polymerase activity"/>
    <property type="evidence" value="ECO:0007669"/>
    <property type="project" value="InterPro"/>
</dbReference>